<feature type="transmembrane region" description="Helical" evidence="2">
    <location>
        <begin position="362"/>
        <end position="382"/>
    </location>
</feature>
<gene>
    <name evidence="4" type="ORF">D3877_13010</name>
</gene>
<dbReference type="PANTHER" id="PTHR38812">
    <property type="entry name" value="MU-LIKE PROPHAGE FLUMU PROTEIN GP42"/>
    <property type="match status" value="1"/>
</dbReference>
<name>A0A418VVF6_9PROT</name>
<feature type="compositionally biased region" description="Pro residues" evidence="1">
    <location>
        <begin position="700"/>
        <end position="713"/>
    </location>
</feature>
<sequence>MDRLTAPITRMNAAMARLAAPARAVNMAMGNLANVSGVTALGARFQAVGGAIRSVSGHVGALTGKLAGLAGIGTIGLGAGAVAMGKSVVSVSAQFEKFETILTTIMGSNAKAKESMKWVADFAAKTPYELDGVMDSFVKLKSYGIDPTDGALQTLGDAAAAMGKPLNQAVEALADAVTGEMERMKEFGVKSKTEDDIVSMAFTDAKGRQRTFQAAKDDAKAMKAAVLAIFKAKGFDGAMDNLSKTWDGMASNMMDNIAGFWRSIGDAGSFDALKGKLAGLLAWIDKLKANGTLDAWAKRISDAFVTALTAIENKVMSVDWEAAWVRVSGAVADFVGWVQRAVTFVGGWENAAIGAAAVMNGALIAAALNLGLALGGVTMGLARVGMSMAALATGGVLSLASAFLRLNFAMTVTAARMALLLFAPLAAAVGNFVTALRAGYGVMAAFNLAMAASPIGLVIAAVAVLAAGAALLYQNWDGVSAWFAGLWAPVSAAFNDGFVQGVVALLSRFNPVSLVAQAVNDLIAYFTGIDLYALGAAWVRGFLDGFKDEWAVLTRWVSGAMAELTGWLPDWAKDKLGLSAPKGDLSASAASSTGGKTAPQAAPQAAPQPVGARPSGVTAVATAPAAIPSPANRLSDPTPSPAITAVASAPASIPSPASRVPVPKPSPTIAVVAAAPAAIPSPRPTPAAAAAIQAAASPGVAPPPSPGVKPSPPTQTQTPAPAKPPEPGLVKSASPTTTISAPVTVSITVNGVAELDLFKREAQAVVERALADWRSALQSDAAASLYDH</sequence>
<dbReference type="InterPro" id="IPR053058">
    <property type="entry name" value="Mulikevirus_tape_measure"/>
</dbReference>
<comment type="caution">
    <text evidence="4">The sequence shown here is derived from an EMBL/GenBank/DDBJ whole genome shotgun (WGS) entry which is preliminary data.</text>
</comment>
<keyword evidence="2" id="KW-1133">Transmembrane helix</keyword>
<organism evidence="4 5">
    <name type="scientific">Azospirillum cavernae</name>
    <dbReference type="NCBI Taxonomy" id="2320860"/>
    <lineage>
        <taxon>Bacteria</taxon>
        <taxon>Pseudomonadati</taxon>
        <taxon>Pseudomonadota</taxon>
        <taxon>Alphaproteobacteria</taxon>
        <taxon>Rhodospirillales</taxon>
        <taxon>Azospirillaceae</taxon>
        <taxon>Azospirillum</taxon>
    </lineage>
</organism>
<feature type="region of interest" description="Disordered" evidence="1">
    <location>
        <begin position="689"/>
        <end position="735"/>
    </location>
</feature>
<evidence type="ECO:0000256" key="1">
    <source>
        <dbReference type="SAM" id="MobiDB-lite"/>
    </source>
</evidence>
<feature type="compositionally biased region" description="Low complexity" evidence="1">
    <location>
        <begin position="689"/>
        <end position="699"/>
    </location>
</feature>
<feature type="transmembrane region" description="Helical" evidence="2">
    <location>
        <begin position="448"/>
        <end position="473"/>
    </location>
</feature>
<reference evidence="4 5" key="1">
    <citation type="submission" date="2018-09" db="EMBL/GenBank/DDBJ databases">
        <authorList>
            <person name="Zhu H."/>
        </authorList>
    </citation>
    <scope>NUCLEOTIDE SEQUENCE [LARGE SCALE GENOMIC DNA]</scope>
    <source>
        <strain evidence="4 5">K2W22B-5</strain>
    </source>
</reference>
<dbReference type="Proteomes" id="UP000283458">
    <property type="component" value="Unassembled WGS sequence"/>
</dbReference>
<protein>
    <recommendedName>
        <fullName evidence="3">Tape measure protein N-terminal domain-containing protein</fullName>
    </recommendedName>
</protein>
<evidence type="ECO:0000313" key="4">
    <source>
        <dbReference type="EMBL" id="RJF81136.1"/>
    </source>
</evidence>
<dbReference type="InterPro" id="IPR013491">
    <property type="entry name" value="Tape_meas_N"/>
</dbReference>
<dbReference type="Pfam" id="PF20155">
    <property type="entry name" value="TMP_3"/>
    <property type="match status" value="1"/>
</dbReference>
<keyword evidence="2" id="KW-0812">Transmembrane</keyword>
<feature type="region of interest" description="Disordered" evidence="1">
    <location>
        <begin position="587"/>
        <end position="617"/>
    </location>
</feature>
<keyword evidence="5" id="KW-1185">Reference proteome</keyword>
<feature type="domain" description="Tape measure protein N-terminal" evidence="3">
    <location>
        <begin position="86"/>
        <end position="264"/>
    </location>
</feature>
<feature type="transmembrane region" description="Helical" evidence="2">
    <location>
        <begin position="389"/>
        <end position="408"/>
    </location>
</feature>
<evidence type="ECO:0000256" key="2">
    <source>
        <dbReference type="SAM" id="Phobius"/>
    </source>
</evidence>
<accession>A0A418VVF6</accession>
<proteinExistence type="predicted"/>
<dbReference type="AlphaFoldDB" id="A0A418VVF6"/>
<evidence type="ECO:0000313" key="5">
    <source>
        <dbReference type="Proteomes" id="UP000283458"/>
    </source>
</evidence>
<evidence type="ECO:0000259" key="3">
    <source>
        <dbReference type="Pfam" id="PF20155"/>
    </source>
</evidence>
<feature type="transmembrane region" description="Helical" evidence="2">
    <location>
        <begin position="414"/>
        <end position="436"/>
    </location>
</feature>
<dbReference type="EMBL" id="QYUL01000002">
    <property type="protein sequence ID" value="RJF81136.1"/>
    <property type="molecule type" value="Genomic_DNA"/>
</dbReference>
<dbReference type="PANTHER" id="PTHR38812:SF2">
    <property type="entry name" value="MU-LIKE PROPHAGE FLUMU PROTEIN GP42"/>
    <property type="match status" value="1"/>
</dbReference>
<keyword evidence="2" id="KW-0472">Membrane</keyword>
<feature type="transmembrane region" description="Helical" evidence="2">
    <location>
        <begin position="479"/>
        <end position="499"/>
    </location>
</feature>